<evidence type="ECO:0000313" key="3">
    <source>
        <dbReference type="Proteomes" id="UP000237105"/>
    </source>
</evidence>
<name>A0A2P5CD50_PARAD</name>
<organism evidence="2 3">
    <name type="scientific">Parasponia andersonii</name>
    <name type="common">Sponia andersonii</name>
    <dbReference type="NCBI Taxonomy" id="3476"/>
    <lineage>
        <taxon>Eukaryota</taxon>
        <taxon>Viridiplantae</taxon>
        <taxon>Streptophyta</taxon>
        <taxon>Embryophyta</taxon>
        <taxon>Tracheophyta</taxon>
        <taxon>Spermatophyta</taxon>
        <taxon>Magnoliopsida</taxon>
        <taxon>eudicotyledons</taxon>
        <taxon>Gunneridae</taxon>
        <taxon>Pentapetalae</taxon>
        <taxon>rosids</taxon>
        <taxon>fabids</taxon>
        <taxon>Rosales</taxon>
        <taxon>Cannabaceae</taxon>
        <taxon>Parasponia</taxon>
    </lineage>
</organism>
<accession>A0A2P5CD50</accession>
<evidence type="ECO:0000256" key="1">
    <source>
        <dbReference type="SAM" id="Phobius"/>
    </source>
</evidence>
<keyword evidence="1" id="KW-0472">Membrane</keyword>
<comment type="caution">
    <text evidence="2">The sequence shown here is derived from an EMBL/GenBank/DDBJ whole genome shotgun (WGS) entry which is preliminary data.</text>
</comment>
<keyword evidence="3" id="KW-1185">Reference proteome</keyword>
<proteinExistence type="predicted"/>
<protein>
    <submittedName>
        <fullName evidence="2">Uncharacterized protein</fullName>
    </submittedName>
</protein>
<sequence length="141" mass="15863">MWAGKQSTSIGSLRGILTNPFELHDLENDDDGDIAVTNAISGANDATATVTVNRTVHVVAYRRTSRRVTIPSNIDRKNERDITVTETIEYFLITFIFFVIINRININYMLSKKKKKKKKKEGGLGWDKTGNVGMEARLLGF</sequence>
<dbReference type="Proteomes" id="UP000237105">
    <property type="component" value="Unassembled WGS sequence"/>
</dbReference>
<keyword evidence="1" id="KW-0812">Transmembrane</keyword>
<dbReference type="EMBL" id="JXTB01000144">
    <property type="protein sequence ID" value="PON58980.1"/>
    <property type="molecule type" value="Genomic_DNA"/>
</dbReference>
<keyword evidence="1" id="KW-1133">Transmembrane helix</keyword>
<dbReference type="AlphaFoldDB" id="A0A2P5CD50"/>
<feature type="transmembrane region" description="Helical" evidence="1">
    <location>
        <begin position="90"/>
        <end position="110"/>
    </location>
</feature>
<reference evidence="3" key="1">
    <citation type="submission" date="2016-06" db="EMBL/GenBank/DDBJ databases">
        <title>Parallel loss of symbiosis genes in relatives of nitrogen-fixing non-legume Parasponia.</title>
        <authorList>
            <person name="Van Velzen R."/>
            <person name="Holmer R."/>
            <person name="Bu F."/>
            <person name="Rutten L."/>
            <person name="Van Zeijl A."/>
            <person name="Liu W."/>
            <person name="Santuari L."/>
            <person name="Cao Q."/>
            <person name="Sharma T."/>
            <person name="Shen D."/>
            <person name="Roswanjaya Y."/>
            <person name="Wardhani T."/>
            <person name="Kalhor M.S."/>
            <person name="Jansen J."/>
            <person name="Van den Hoogen J."/>
            <person name="Gungor B."/>
            <person name="Hartog M."/>
            <person name="Hontelez J."/>
            <person name="Verver J."/>
            <person name="Yang W.-C."/>
            <person name="Schijlen E."/>
            <person name="Repin R."/>
            <person name="Schilthuizen M."/>
            <person name="Schranz E."/>
            <person name="Heidstra R."/>
            <person name="Miyata K."/>
            <person name="Fedorova E."/>
            <person name="Kohlen W."/>
            <person name="Bisseling T."/>
            <person name="Smit S."/>
            <person name="Geurts R."/>
        </authorList>
    </citation>
    <scope>NUCLEOTIDE SEQUENCE [LARGE SCALE GENOMIC DNA]</scope>
    <source>
        <strain evidence="3">cv. WU1-14</strain>
    </source>
</reference>
<evidence type="ECO:0000313" key="2">
    <source>
        <dbReference type="EMBL" id="PON58980.1"/>
    </source>
</evidence>
<gene>
    <name evidence="2" type="ORF">PanWU01x14_162950</name>
</gene>
<dbReference type="OrthoDB" id="10351633at2759"/>